<dbReference type="PANTHER" id="PTHR43308">
    <property type="entry name" value="OUTER MEMBRANE PROTEIN ALPHA-RELATED"/>
    <property type="match status" value="1"/>
</dbReference>
<protein>
    <submittedName>
        <fullName evidence="3">S-layer homology domain-containing protein</fullName>
    </submittedName>
</protein>
<name>A0A3A6PI98_9BACL</name>
<feature type="chain" id="PRO_5017396415" evidence="1">
    <location>
        <begin position="38"/>
        <end position="424"/>
    </location>
</feature>
<evidence type="ECO:0000313" key="4">
    <source>
        <dbReference type="Proteomes" id="UP000267798"/>
    </source>
</evidence>
<organism evidence="3 4">
    <name type="scientific">Paenibacillus pinisoli</name>
    <dbReference type="NCBI Taxonomy" id="1276110"/>
    <lineage>
        <taxon>Bacteria</taxon>
        <taxon>Bacillati</taxon>
        <taxon>Bacillota</taxon>
        <taxon>Bacilli</taxon>
        <taxon>Bacillales</taxon>
        <taxon>Paenibacillaceae</taxon>
        <taxon>Paenibacillus</taxon>
    </lineage>
</organism>
<dbReference type="InterPro" id="IPR051465">
    <property type="entry name" value="Cell_Envelope_Struct_Comp"/>
</dbReference>
<feature type="domain" description="SLH" evidence="2">
    <location>
        <begin position="240"/>
        <end position="303"/>
    </location>
</feature>
<dbReference type="AlphaFoldDB" id="A0A3A6PI98"/>
<dbReference type="Proteomes" id="UP000267798">
    <property type="component" value="Unassembled WGS sequence"/>
</dbReference>
<evidence type="ECO:0000259" key="2">
    <source>
        <dbReference type="PROSITE" id="PS51272"/>
    </source>
</evidence>
<gene>
    <name evidence="3" type="ORF">D3P09_17965</name>
</gene>
<comment type="caution">
    <text evidence="3">The sequence shown here is derived from an EMBL/GenBank/DDBJ whole genome shotgun (WGS) entry which is preliminary data.</text>
</comment>
<sequence length="424" mass="44852">MAWVAGRKGKERTSSRGQLLCLVIACTLFALPSGSEAASDGAWTTAISASEEAVPDFYADISSSSGHARMELSTDEIASGTIRIAADAAAAQFTLSQAVLERLNQKSFDITLVFATASESIVIPLSELPDDGAAIVQVGREGGSTKLAEVLAGLPTGVKAGPIRFEVTSGGPPAEGVTFSRYVERYINLGLSKISDSATVLQWDEELGELRFVPARFENEGVNTVAVIHSREDGVYLVVDQAVSFADMEGHWGRQEVERLAAKGIIQGRGAGQFDPSGSVTRAETAALLVRALGIVPSESASSFTDMEDKWYASSVAAAQKAGLITGYNDDTFRPDDKVTRQELAVMMGRAIAYAGGAGHKPTVRGHMADTDRIAPWALESVEQALELGIIKGDDSGSFRPQAAATRAEMAAMLSRMLQSLGFI</sequence>
<feature type="signal peptide" evidence="1">
    <location>
        <begin position="1"/>
        <end position="37"/>
    </location>
</feature>
<keyword evidence="4" id="KW-1185">Reference proteome</keyword>
<feature type="domain" description="SLH" evidence="2">
    <location>
        <begin position="365"/>
        <end position="424"/>
    </location>
</feature>
<keyword evidence="1" id="KW-0732">Signal</keyword>
<reference evidence="3 4" key="1">
    <citation type="submission" date="2018-09" db="EMBL/GenBank/DDBJ databases">
        <title>Paenibacillus aracenensis nov. sp. isolated from a cave in southern Spain.</title>
        <authorList>
            <person name="Jurado V."/>
            <person name="Gutierrez-Patricio S."/>
            <person name="Gonzalez-Pimentel J.L."/>
            <person name="Miller A.Z."/>
            <person name="Laiz L."/>
            <person name="Saiz-Jimenez C."/>
        </authorList>
    </citation>
    <scope>NUCLEOTIDE SEQUENCE [LARGE SCALE GENOMIC DNA]</scope>
    <source>
        <strain evidence="3 4">JCM 19203</strain>
    </source>
</reference>
<dbReference type="PANTHER" id="PTHR43308:SF5">
    <property type="entry name" value="S-LAYER PROTEIN _ PEPTIDOGLYCAN ENDO-BETA-N-ACETYLGLUCOSAMINIDASE"/>
    <property type="match status" value="1"/>
</dbReference>
<proteinExistence type="predicted"/>
<dbReference type="EMBL" id="QXQB01000004">
    <property type="protein sequence ID" value="RJX37969.1"/>
    <property type="molecule type" value="Genomic_DNA"/>
</dbReference>
<dbReference type="InterPro" id="IPR001119">
    <property type="entry name" value="SLH_dom"/>
</dbReference>
<feature type="domain" description="SLH" evidence="2">
    <location>
        <begin position="304"/>
        <end position="362"/>
    </location>
</feature>
<dbReference type="Pfam" id="PF00395">
    <property type="entry name" value="SLH"/>
    <property type="match status" value="3"/>
</dbReference>
<dbReference type="PROSITE" id="PS51272">
    <property type="entry name" value="SLH"/>
    <property type="match status" value="3"/>
</dbReference>
<accession>A0A3A6PI98</accession>
<evidence type="ECO:0000256" key="1">
    <source>
        <dbReference type="SAM" id="SignalP"/>
    </source>
</evidence>
<evidence type="ECO:0000313" key="3">
    <source>
        <dbReference type="EMBL" id="RJX37969.1"/>
    </source>
</evidence>